<gene>
    <name evidence="3" type="ORF">RISK_000541</name>
</gene>
<dbReference type="InterPro" id="IPR029021">
    <property type="entry name" value="Prot-tyrosine_phosphatase-like"/>
</dbReference>
<protein>
    <submittedName>
        <fullName evidence="3">Zn-dependent hydrolase</fullName>
    </submittedName>
</protein>
<sequence length="153" mass="17055">MSNRMKFNDQLTVGAQPSENELKQLPEEGFQSVINFRTAGEEEQPLAPDAEGEVVRSAGLKYLHVPVSMDGMDEQTVDQFREQYQSLPKPVLAHCKSGKRAGAMMMMHTAVEQGISGDQALEQAKEMGFECDKPELEQFVKQYVDSRTQATAN</sequence>
<dbReference type="RefSeq" id="WP_047812720.1">
    <property type="nucleotide sequence ID" value="NZ_LECT01000006.1"/>
</dbReference>
<feature type="region of interest" description="Disordered" evidence="1">
    <location>
        <begin position="1"/>
        <end position="26"/>
    </location>
</feature>
<keyword evidence="4" id="KW-1185">Reference proteome</keyword>
<name>A0A0J1BLX8_RHOIS</name>
<evidence type="ECO:0000313" key="3">
    <source>
        <dbReference type="EMBL" id="KLU07463.1"/>
    </source>
</evidence>
<dbReference type="PATRIC" id="fig|595434.4.peg.523"/>
<reference evidence="3" key="1">
    <citation type="submission" date="2015-05" db="EMBL/GenBank/DDBJ databases">
        <title>Permanent draft genome of Rhodopirellula islandicus K833.</title>
        <authorList>
            <person name="Kizina J."/>
            <person name="Richter M."/>
            <person name="Glockner F.O."/>
            <person name="Harder J."/>
        </authorList>
    </citation>
    <scope>NUCLEOTIDE SEQUENCE [LARGE SCALE GENOMIC DNA]</scope>
    <source>
        <strain evidence="3">K833</strain>
    </source>
</reference>
<keyword evidence="3" id="KW-0378">Hydrolase</keyword>
<evidence type="ECO:0000256" key="1">
    <source>
        <dbReference type="SAM" id="MobiDB-lite"/>
    </source>
</evidence>
<dbReference type="Proteomes" id="UP000036367">
    <property type="component" value="Unassembled WGS sequence"/>
</dbReference>
<feature type="compositionally biased region" description="Polar residues" evidence="1">
    <location>
        <begin position="1"/>
        <end position="19"/>
    </location>
</feature>
<comment type="caution">
    <text evidence="3">The sequence shown here is derived from an EMBL/GenBank/DDBJ whole genome shotgun (WGS) entry which is preliminary data.</text>
</comment>
<organism evidence="3 4">
    <name type="scientific">Rhodopirellula islandica</name>
    <dbReference type="NCBI Taxonomy" id="595434"/>
    <lineage>
        <taxon>Bacteria</taxon>
        <taxon>Pseudomonadati</taxon>
        <taxon>Planctomycetota</taxon>
        <taxon>Planctomycetia</taxon>
        <taxon>Pirellulales</taxon>
        <taxon>Pirellulaceae</taxon>
        <taxon>Rhodopirellula</taxon>
    </lineage>
</organism>
<evidence type="ECO:0000313" key="4">
    <source>
        <dbReference type="Proteomes" id="UP000036367"/>
    </source>
</evidence>
<dbReference type="AlphaFoldDB" id="A0A0J1BLX8"/>
<accession>A0A0J1BLX8</accession>
<dbReference type="GO" id="GO:0016787">
    <property type="term" value="F:hydrolase activity"/>
    <property type="evidence" value="ECO:0007669"/>
    <property type="project" value="UniProtKB-KW"/>
</dbReference>
<dbReference type="InterPro" id="IPR005939">
    <property type="entry name" value="BLH_phosphatase-like"/>
</dbReference>
<dbReference type="Gene3D" id="3.90.190.10">
    <property type="entry name" value="Protein tyrosine phosphatase superfamily"/>
    <property type="match status" value="1"/>
</dbReference>
<proteinExistence type="predicted"/>
<evidence type="ECO:0000259" key="2">
    <source>
        <dbReference type="Pfam" id="PF04273"/>
    </source>
</evidence>
<dbReference type="OrthoDB" id="270335at2"/>
<dbReference type="EMBL" id="LECT01000006">
    <property type="protein sequence ID" value="KLU07463.1"/>
    <property type="molecule type" value="Genomic_DNA"/>
</dbReference>
<dbReference type="CDD" id="cd14503">
    <property type="entry name" value="PTP-bact"/>
    <property type="match status" value="1"/>
</dbReference>
<dbReference type="STRING" id="595434.RISK_000541"/>
<dbReference type="SUPFAM" id="SSF52799">
    <property type="entry name" value="(Phosphotyrosine protein) phosphatases II"/>
    <property type="match status" value="1"/>
</dbReference>
<feature type="domain" description="Beta-lactamase hydrolase-like protein phosphatase-like" evidence="2">
    <location>
        <begin position="9"/>
        <end position="107"/>
    </location>
</feature>
<dbReference type="Pfam" id="PF04273">
    <property type="entry name" value="BLH_phosphatase"/>
    <property type="match status" value="1"/>
</dbReference>